<dbReference type="Proteomes" id="UP000235826">
    <property type="component" value="Chromosome"/>
</dbReference>
<reference evidence="2 3" key="1">
    <citation type="submission" date="2018-01" db="EMBL/GenBank/DDBJ databases">
        <title>Complete genome sequence of Flavivirga eckloniae ECD14 isolated from seaweed Ecklonia cava.</title>
        <authorList>
            <person name="Lee J.H."/>
            <person name="Baik K.S."/>
            <person name="Seong C.N."/>
        </authorList>
    </citation>
    <scope>NUCLEOTIDE SEQUENCE [LARGE SCALE GENOMIC DNA]</scope>
    <source>
        <strain evidence="2 3">ECD14</strain>
    </source>
</reference>
<dbReference type="InterPro" id="IPR010982">
    <property type="entry name" value="Lambda_DNA-bd_dom_sf"/>
</dbReference>
<dbReference type="Pfam" id="PF13443">
    <property type="entry name" value="HTH_26"/>
    <property type="match status" value="1"/>
</dbReference>
<dbReference type="InterPro" id="IPR001387">
    <property type="entry name" value="Cro/C1-type_HTH"/>
</dbReference>
<dbReference type="AlphaFoldDB" id="A0A2K9PXS8"/>
<gene>
    <name evidence="2" type="ORF">C1H87_14150</name>
</gene>
<sequence>MESVNRLICEFISNRWIKNAKSKRAFALDHNIDEKTVRRIVGDKKYAMRIETLHKICESRNMKLSDFFIEVEAWGKSVKR</sequence>
<dbReference type="OrthoDB" id="679419at2"/>
<dbReference type="GO" id="GO:0003677">
    <property type="term" value="F:DNA binding"/>
    <property type="evidence" value="ECO:0007669"/>
    <property type="project" value="InterPro"/>
</dbReference>
<proteinExistence type="predicted"/>
<feature type="domain" description="HTH cro/C1-type" evidence="1">
    <location>
        <begin position="22"/>
        <end position="68"/>
    </location>
</feature>
<evidence type="ECO:0000259" key="1">
    <source>
        <dbReference type="Pfam" id="PF13443"/>
    </source>
</evidence>
<organism evidence="2 3">
    <name type="scientific">Flavivirga eckloniae</name>
    <dbReference type="NCBI Taxonomy" id="1803846"/>
    <lineage>
        <taxon>Bacteria</taxon>
        <taxon>Pseudomonadati</taxon>
        <taxon>Bacteroidota</taxon>
        <taxon>Flavobacteriia</taxon>
        <taxon>Flavobacteriales</taxon>
        <taxon>Flavobacteriaceae</taxon>
        <taxon>Flavivirga</taxon>
    </lineage>
</organism>
<protein>
    <submittedName>
        <fullName evidence="2">Transcriptional regulator</fullName>
    </submittedName>
</protein>
<evidence type="ECO:0000313" key="3">
    <source>
        <dbReference type="Proteomes" id="UP000235826"/>
    </source>
</evidence>
<evidence type="ECO:0000313" key="2">
    <source>
        <dbReference type="EMBL" id="AUP81638.1"/>
    </source>
</evidence>
<accession>A0A2K9PXS8</accession>
<dbReference type="Gene3D" id="1.10.260.40">
    <property type="entry name" value="lambda repressor-like DNA-binding domains"/>
    <property type="match status" value="1"/>
</dbReference>
<dbReference type="EMBL" id="CP025791">
    <property type="protein sequence ID" value="AUP81638.1"/>
    <property type="molecule type" value="Genomic_DNA"/>
</dbReference>
<dbReference type="SUPFAM" id="SSF47413">
    <property type="entry name" value="lambda repressor-like DNA-binding domains"/>
    <property type="match status" value="1"/>
</dbReference>
<dbReference type="KEGG" id="fek:C1H87_14150"/>
<name>A0A2K9PXS8_9FLAO</name>
<keyword evidence="3" id="KW-1185">Reference proteome</keyword>